<protein>
    <submittedName>
        <fullName evidence="4">Acyl carrier protein phosphodiesterase</fullName>
    </submittedName>
</protein>
<dbReference type="AlphaFoldDB" id="A0A1I6XBF1"/>
<evidence type="ECO:0000313" key="4">
    <source>
        <dbReference type="EMBL" id="SFT35598.1"/>
    </source>
</evidence>
<evidence type="ECO:0000256" key="2">
    <source>
        <dbReference type="ARBA" id="ARBA00022801"/>
    </source>
</evidence>
<accession>A0A1I6XBF1</accession>
<dbReference type="STRING" id="477690.SAMN05216474_0072"/>
<proteinExistence type="predicted"/>
<dbReference type="Pfam" id="PF04336">
    <property type="entry name" value="ACP_PD"/>
    <property type="match status" value="1"/>
</dbReference>
<dbReference type="GO" id="GO:0008770">
    <property type="term" value="F:[acyl-carrier-protein] phosphodiesterase activity"/>
    <property type="evidence" value="ECO:0007669"/>
    <property type="project" value="InterPro"/>
</dbReference>
<dbReference type="PANTHER" id="PTHR38764:SF1">
    <property type="entry name" value="ACYL CARRIER PROTEIN PHOSPHODIESTERASE"/>
    <property type="match status" value="1"/>
</dbReference>
<dbReference type="EMBL" id="FPAS01000001">
    <property type="protein sequence ID" value="SFT35598.1"/>
    <property type="molecule type" value="Genomic_DNA"/>
</dbReference>
<organism evidence="4 5">
    <name type="scientific">Lishizhenia tianjinensis</name>
    <dbReference type="NCBI Taxonomy" id="477690"/>
    <lineage>
        <taxon>Bacteria</taxon>
        <taxon>Pseudomonadati</taxon>
        <taxon>Bacteroidota</taxon>
        <taxon>Flavobacteriia</taxon>
        <taxon>Flavobacteriales</taxon>
        <taxon>Crocinitomicaceae</taxon>
        <taxon>Lishizhenia</taxon>
    </lineage>
</organism>
<dbReference type="OrthoDB" id="8442777at2"/>
<evidence type="ECO:0000256" key="3">
    <source>
        <dbReference type="ARBA" id="ARBA00023098"/>
    </source>
</evidence>
<reference evidence="4 5" key="1">
    <citation type="submission" date="2016-10" db="EMBL/GenBank/DDBJ databases">
        <authorList>
            <person name="de Groot N.N."/>
        </authorList>
    </citation>
    <scope>NUCLEOTIDE SEQUENCE [LARGE SCALE GENOMIC DNA]</scope>
    <source>
        <strain evidence="4 5">CGMCC 1.7005</strain>
    </source>
</reference>
<dbReference type="InterPro" id="IPR007431">
    <property type="entry name" value="ACP_PD"/>
</dbReference>
<name>A0A1I6XBF1_9FLAO</name>
<evidence type="ECO:0000313" key="5">
    <source>
        <dbReference type="Proteomes" id="UP000236454"/>
    </source>
</evidence>
<keyword evidence="3" id="KW-0443">Lipid metabolism</keyword>
<evidence type="ECO:0000256" key="1">
    <source>
        <dbReference type="ARBA" id="ARBA00022516"/>
    </source>
</evidence>
<keyword evidence="5" id="KW-1185">Reference proteome</keyword>
<keyword evidence="1" id="KW-0444">Lipid biosynthesis</keyword>
<dbReference type="GO" id="GO:0006633">
    <property type="term" value="P:fatty acid biosynthetic process"/>
    <property type="evidence" value="ECO:0007669"/>
    <property type="project" value="InterPro"/>
</dbReference>
<keyword evidence="2" id="KW-0378">Hydrolase</keyword>
<dbReference type="RefSeq" id="WP_090244959.1">
    <property type="nucleotide sequence ID" value="NZ_FPAS01000001.1"/>
</dbReference>
<sequence length="201" mass="23621">MNFLGHLYFSGNDTELMVANLYGDYFKGNKFEGLPQKIQEGIKLHRAIDSFIDTNTGVKELFHHLYPHLPKIAGIAVDLYFDHLLAKNWKQFHPQDLNDFVNAFYQQTNHLVYDYSPHFLMMLDYMKKGNWLFNYRSLEGLDSAARGLSRRISFPNELFKAKQVFVENEPLITKHFNSYMQEAVDNFYCTGSQNLRNFNLK</sequence>
<dbReference type="PANTHER" id="PTHR38764">
    <property type="entry name" value="ACYL CARRIER PROTEIN PHOSPHODIESTERASE"/>
    <property type="match status" value="1"/>
</dbReference>
<dbReference type="Proteomes" id="UP000236454">
    <property type="component" value="Unassembled WGS sequence"/>
</dbReference>
<gene>
    <name evidence="4" type="ORF">SAMN05216474_0072</name>
</gene>